<accession>U1HL86</accession>
<reference evidence="6" key="1">
    <citation type="journal article" date="2014" name="BMC Genomics">
        <title>Genome characteristics reveal the impact of lichenization on lichen-forming fungus Endocarpon pusillum Hedwig (Verrucariales, Ascomycota).</title>
        <authorList>
            <person name="Wang Y.-Y."/>
            <person name="Liu B."/>
            <person name="Zhang X.-Y."/>
            <person name="Zhou Q.-M."/>
            <person name="Zhang T."/>
            <person name="Li H."/>
            <person name="Yu Y.-F."/>
            <person name="Zhang X.-L."/>
            <person name="Hao X.-Y."/>
            <person name="Wang M."/>
            <person name="Wang L."/>
            <person name="Wei J.-C."/>
        </authorList>
    </citation>
    <scope>NUCLEOTIDE SEQUENCE [LARGE SCALE GENOMIC DNA]</scope>
    <source>
        <strain evidence="6">Z07020 / HMAS-L-300199</strain>
    </source>
</reference>
<dbReference type="RefSeq" id="XP_007803334.1">
    <property type="nucleotide sequence ID" value="XM_007805143.1"/>
</dbReference>
<proteinExistence type="predicted"/>
<dbReference type="GeneID" id="19238365"/>
<dbReference type="EMBL" id="KE721267">
    <property type="protein sequence ID" value="ERF71040.1"/>
    <property type="molecule type" value="Genomic_DNA"/>
</dbReference>
<dbReference type="AlphaFoldDB" id="U1HL86"/>
<keyword evidence="1" id="KW-0808">Transferase</keyword>
<evidence type="ECO:0000256" key="3">
    <source>
        <dbReference type="SAM" id="MobiDB-lite"/>
    </source>
</evidence>
<dbReference type="PANTHER" id="PTHR42919:SF8">
    <property type="entry name" value="N-ALPHA-ACETYLTRANSFERASE 50"/>
    <property type="match status" value="1"/>
</dbReference>
<feature type="region of interest" description="Disordered" evidence="3">
    <location>
        <begin position="1"/>
        <end position="104"/>
    </location>
</feature>
<feature type="domain" description="N-acetyltransferase" evidence="4">
    <location>
        <begin position="115"/>
        <end position="287"/>
    </location>
</feature>
<dbReference type="GO" id="GO:0031415">
    <property type="term" value="C:NatA complex"/>
    <property type="evidence" value="ECO:0007669"/>
    <property type="project" value="TreeGrafter"/>
</dbReference>
<keyword evidence="6" id="KW-1185">Reference proteome</keyword>
<evidence type="ECO:0000256" key="1">
    <source>
        <dbReference type="ARBA" id="ARBA00022679"/>
    </source>
</evidence>
<gene>
    <name evidence="5" type="ORF">EPUS_03320</name>
</gene>
<keyword evidence="2" id="KW-0012">Acyltransferase</keyword>
<dbReference type="SUPFAM" id="SSF55729">
    <property type="entry name" value="Acyl-CoA N-acyltransferases (Nat)"/>
    <property type="match status" value="1"/>
</dbReference>
<dbReference type="HOGENOM" id="CLU_969767_0_0_1"/>
<dbReference type="Gene3D" id="3.40.630.30">
    <property type="match status" value="1"/>
</dbReference>
<feature type="compositionally biased region" description="Low complexity" evidence="3">
    <location>
        <begin position="1"/>
        <end position="22"/>
    </location>
</feature>
<dbReference type="PANTHER" id="PTHR42919">
    <property type="entry name" value="N-ALPHA-ACETYLTRANSFERASE"/>
    <property type="match status" value="1"/>
</dbReference>
<dbReference type="OMA" id="AHVWEKN"/>
<dbReference type="OrthoDB" id="47374at2759"/>
<evidence type="ECO:0000256" key="2">
    <source>
        <dbReference type="ARBA" id="ARBA00023315"/>
    </source>
</evidence>
<dbReference type="PROSITE" id="PS51186">
    <property type="entry name" value="GNAT"/>
    <property type="match status" value="1"/>
</dbReference>
<dbReference type="GO" id="GO:0007064">
    <property type="term" value="P:mitotic sister chromatid cohesion"/>
    <property type="evidence" value="ECO:0007669"/>
    <property type="project" value="TreeGrafter"/>
</dbReference>
<name>U1HL86_ENDPU</name>
<dbReference type="InterPro" id="IPR051556">
    <property type="entry name" value="N-term/lysine_N-AcTrnsfr"/>
</dbReference>
<organism evidence="5 6">
    <name type="scientific">Endocarpon pusillum (strain Z07020 / HMAS-L-300199)</name>
    <name type="common">Lichen-forming fungus</name>
    <dbReference type="NCBI Taxonomy" id="1263415"/>
    <lineage>
        <taxon>Eukaryota</taxon>
        <taxon>Fungi</taxon>
        <taxon>Dikarya</taxon>
        <taxon>Ascomycota</taxon>
        <taxon>Pezizomycotina</taxon>
        <taxon>Eurotiomycetes</taxon>
        <taxon>Chaetothyriomycetidae</taxon>
        <taxon>Verrucariales</taxon>
        <taxon>Verrucariaceae</taxon>
        <taxon>Endocarpon</taxon>
    </lineage>
</organism>
<dbReference type="InterPro" id="IPR000182">
    <property type="entry name" value="GNAT_dom"/>
</dbReference>
<dbReference type="InterPro" id="IPR016181">
    <property type="entry name" value="Acyl_CoA_acyltransferase"/>
</dbReference>
<sequence>MPQTSLLSFLGSSTTGTPSSLPALKPRNVPPSRHQDEIRTKGVLLERTTTQQLAPETPTVGALTTSNNEAGGKRSVNGNEEEKRRQSSETTGTITNQLPSPASETAFSLPHCPSITIKSIHPDHLPALKRLTSTLLPIKYPDTFYNDAISDPTAAPISRVALYTPPSSPSTFPTPIGWIRCSLEPYPKPTLPQQNTSPIYCQIYIKALCLLAPYRHIGVAAALLENILRDKEVLRQCNVQFIFAHVWESNEEALEWYEKRGFARDVLVQGYYRKLRPGGAWLVRKEV</sequence>
<evidence type="ECO:0000259" key="4">
    <source>
        <dbReference type="PROSITE" id="PS51186"/>
    </source>
</evidence>
<protein>
    <recommendedName>
        <fullName evidence="4">N-acetyltransferase domain-containing protein</fullName>
    </recommendedName>
</protein>
<evidence type="ECO:0000313" key="6">
    <source>
        <dbReference type="Proteomes" id="UP000019373"/>
    </source>
</evidence>
<evidence type="ECO:0000313" key="5">
    <source>
        <dbReference type="EMBL" id="ERF71040.1"/>
    </source>
</evidence>
<dbReference type="GO" id="GO:0016747">
    <property type="term" value="F:acyltransferase activity, transferring groups other than amino-acyl groups"/>
    <property type="evidence" value="ECO:0007669"/>
    <property type="project" value="InterPro"/>
</dbReference>
<dbReference type="Pfam" id="PF00583">
    <property type="entry name" value="Acetyltransf_1"/>
    <property type="match status" value="1"/>
</dbReference>
<dbReference type="eggNOG" id="KOG3138">
    <property type="taxonomic scope" value="Eukaryota"/>
</dbReference>
<dbReference type="Proteomes" id="UP000019373">
    <property type="component" value="Unassembled WGS sequence"/>
</dbReference>
<feature type="compositionally biased region" description="Polar residues" evidence="3">
    <location>
        <begin position="88"/>
        <end position="104"/>
    </location>
</feature>